<protein>
    <recommendedName>
        <fullName evidence="3">Glycoside hydrolase family 42 N-terminal domain-containing protein</fullName>
    </recommendedName>
</protein>
<organism evidence="1 2">
    <name type="scientific">Cohnella suwonensis</name>
    <dbReference type="NCBI Taxonomy" id="696072"/>
    <lineage>
        <taxon>Bacteria</taxon>
        <taxon>Bacillati</taxon>
        <taxon>Bacillota</taxon>
        <taxon>Bacilli</taxon>
        <taxon>Bacillales</taxon>
        <taxon>Paenibacillaceae</taxon>
        <taxon>Cohnella</taxon>
    </lineage>
</organism>
<proteinExistence type="predicted"/>
<keyword evidence="2" id="KW-1185">Reference proteome</keyword>
<dbReference type="RefSeq" id="WP_209748115.1">
    <property type="nucleotide sequence ID" value="NZ_JBHSMH010000082.1"/>
</dbReference>
<dbReference type="EMBL" id="JBHSMH010000082">
    <property type="protein sequence ID" value="MFC5470989.1"/>
    <property type="molecule type" value="Genomic_DNA"/>
</dbReference>
<evidence type="ECO:0000313" key="2">
    <source>
        <dbReference type="Proteomes" id="UP001596105"/>
    </source>
</evidence>
<evidence type="ECO:0008006" key="3">
    <source>
        <dbReference type="Google" id="ProtNLM"/>
    </source>
</evidence>
<reference evidence="2" key="1">
    <citation type="journal article" date="2019" name="Int. J. Syst. Evol. Microbiol.">
        <title>The Global Catalogue of Microorganisms (GCM) 10K type strain sequencing project: providing services to taxonomists for standard genome sequencing and annotation.</title>
        <authorList>
            <consortium name="The Broad Institute Genomics Platform"/>
            <consortium name="The Broad Institute Genome Sequencing Center for Infectious Disease"/>
            <person name="Wu L."/>
            <person name="Ma J."/>
        </authorList>
    </citation>
    <scope>NUCLEOTIDE SEQUENCE [LARGE SCALE GENOMIC DNA]</scope>
    <source>
        <strain evidence="2">CCUG 57113</strain>
    </source>
</reference>
<sequence length="674" mass="75805">MTEYNRVQYILRPGLPLLEDDALWREVLTFAKSTKVDAIMAFNAHGEMPPHPELHEIRERIGLLSERFAEIRRHGMVPMVNYFVTLGHGEAKPAANMGSFQPIVDGFGNRVMGCACPLDPAFQTYICEAFRLHAELDADSIWIDDDFRLFSREGAETLQCFCDLHLKLFARKAGRRYSRDELIGLLLEHEWSNREIRRLWFAVQGESLLQLVHKLREAVVAVNPEMGMGMMITSIANHYFSGRDLNAEMQALQTTALQRPWLRTGGGYWNDERPLDLLSKLIQVVDPFPAILQAPARLCCEIENYPFVPGIKSARSLALEMYINTISTNGLLTLSINDFFLGIHDPSGNVTKMLPAMKPYLEQVAQAAEGKKRRGASLPFPPNLVEVGELAAEQFSPHWNINLARLGIPQAPTDAAPTILVGKTVSLFADEQLDRVLRQGAILDPEAYILLREKGFLADCPIHVVREKLKNKVQTEKVTADHAPAWLKGKNLAARWHVSYNTAFTVHAQEGAEVWSILYDTEGSALSAGVVVTSGTYRIAVVPHTGQPMKEAGRQWLYQQIMSFVTNRRFPVMVEDILEIYPVWWEGDHEALLGLCCFGSEQFPLLRLWLPGRDAIQSVEQLDRSGSWKKVAHAEYSSHSDGGIRLVLTGGSVPEPYSFETFRLTFDRAEAVNQ</sequence>
<evidence type="ECO:0000313" key="1">
    <source>
        <dbReference type="EMBL" id="MFC5470989.1"/>
    </source>
</evidence>
<gene>
    <name evidence="1" type="ORF">ACFPPD_20075</name>
</gene>
<accession>A0ABW0LYU3</accession>
<name>A0ABW0LYU3_9BACL</name>
<dbReference type="Proteomes" id="UP001596105">
    <property type="component" value="Unassembled WGS sequence"/>
</dbReference>
<comment type="caution">
    <text evidence="1">The sequence shown here is derived from an EMBL/GenBank/DDBJ whole genome shotgun (WGS) entry which is preliminary data.</text>
</comment>